<dbReference type="CDD" id="cd18012">
    <property type="entry name" value="DEXQc_arch_SWI2_SNF2"/>
    <property type="match status" value="1"/>
</dbReference>
<dbReference type="FunFam" id="3.40.50.300:FF:000533">
    <property type="entry name" value="Helicase, Snf2 family"/>
    <property type="match status" value="1"/>
</dbReference>
<sequence>MSINAQSIKQLTDLATFNRGLSCYRQGRVFNFDIKNGYNSMLDEEIQYIKANVESSSYYNSYVVEIALRENFKRLSCNCTCLAFNDYGHQKACKHVVAVLLNYSQMAIELKEKNSRENFIENLIENYKNNFGDNKNSKQELSMDIIYYPIDKYEKYSSIELKLGVNKKYVIKNMKSFLEAIDKKQCLEYGKGFTLNLDEQYFNDNDMKLINLLLEIHELNNIIEANSYSSVNFKMLKGKKAYLTDMHVKRFFTIFKGKTINTINEFGTIKNIKVEDEMFPLNFNIESKDNKIYLSHNNKFNVLTKDGGIFYYKDSIYILTEEQIKLCKPIFDEMRKRRENQLIFSMKQGENIANYIIPALKNSGARVKIDKNIQDNFYEENLNTKIYLDKVDENISAKVSFDYGDVSINPIKSDLDKISDRILIRDLKEETKIINNINNCGFVEDKETFILKDQDKIIDFILDKVYELQNFGEVYYSDSFKNMKIYTSSNYKAAIRLNNDDLLEFSFNIDGVNKSELKDIFKSLKEKKKYHKLKNGDFVSLEEKELKNVASIIDYLDIKDSQLNKENIILSKYNALYLDENIKQSKIEFIERNKDFRELINNIKDIKELDYELPYNLHNIMRPYQVFGFKWLKTLATYGFGGILADEMGLGKTLQTIAFLASEKNGIPSLVIAPSSLVYNWKSEFEKFAPEVKVTVVSGNKSTREELIKDLNENDVVITSYPLIRRDIEEYKNFKFNYCILDEAQQIKNPSSINASSVKEIRAKGYFALSGTPIENSLTELWSIFDFIMPGYLLSNSKFTQKYELPIVKYNDSNSLESLNKRIKPFILKRFKKDVIKELPPKIEHRLVVEMTEEQKKIYGAYLAQFKDEMEEEINNNGFNKSKIKIFSLLTRLRQICCDPSVFIENYKGSSGKIEALESLVEEGINGNHRILIFSQFTSVLKNIAKRLSKNKINYMYLDGSTKIEDRLKMVNEFNEGTTQVFLISIKAGGTGLNLTSADLVIHFDPWWNPAVEDQATDRAHRIGQKNTVEVIKLIAKETIEEKIFHLQEKKKEMIDNVISDEFKDENIINKMSKEEIEDLFSIN</sequence>
<dbReference type="FunFam" id="3.40.50.10810:FF:000054">
    <property type="entry name" value="Helicase, Snf2 family"/>
    <property type="match status" value="1"/>
</dbReference>
<dbReference type="CDD" id="cd18793">
    <property type="entry name" value="SF2_C_SNF"/>
    <property type="match status" value="1"/>
</dbReference>
<dbReference type="EMBL" id="AYSO01000020">
    <property type="protein sequence ID" value="KIE44876.1"/>
    <property type="molecule type" value="Genomic_DNA"/>
</dbReference>
<dbReference type="InterPro" id="IPR027417">
    <property type="entry name" value="P-loop_NTPase"/>
</dbReference>
<accession>A0A0C1R339</accession>
<dbReference type="Pfam" id="PF08455">
    <property type="entry name" value="SNF2_assoc"/>
    <property type="match status" value="1"/>
</dbReference>
<dbReference type="Proteomes" id="UP000031366">
    <property type="component" value="Unassembled WGS sequence"/>
</dbReference>
<dbReference type="PANTHER" id="PTHR10799">
    <property type="entry name" value="SNF2/RAD54 HELICASE FAMILY"/>
    <property type="match status" value="1"/>
</dbReference>
<dbReference type="InterPro" id="IPR013663">
    <property type="entry name" value="Helicase_SWF/SNF/SWI_bac"/>
</dbReference>
<dbReference type="InterPro" id="IPR001650">
    <property type="entry name" value="Helicase_C-like"/>
</dbReference>
<evidence type="ECO:0008006" key="8">
    <source>
        <dbReference type="Google" id="ProtNLM"/>
    </source>
</evidence>
<dbReference type="InterPro" id="IPR000330">
    <property type="entry name" value="SNF2_N"/>
</dbReference>
<keyword evidence="2" id="KW-0862">Zinc</keyword>
<dbReference type="Gene3D" id="3.40.50.300">
    <property type="entry name" value="P-loop containing nucleotide triphosphate hydrolases"/>
    <property type="match status" value="1"/>
</dbReference>
<feature type="domain" description="Helicase C-terminal" evidence="5">
    <location>
        <begin position="913"/>
        <end position="1081"/>
    </location>
</feature>
<dbReference type="PROSITE" id="PS51192">
    <property type="entry name" value="HELICASE_ATP_BIND_1"/>
    <property type="match status" value="1"/>
</dbReference>
<feature type="domain" description="SWIM-type" evidence="3">
    <location>
        <begin position="62"/>
        <end position="104"/>
    </location>
</feature>
<keyword evidence="1" id="KW-0378">Hydrolase</keyword>
<dbReference type="AlphaFoldDB" id="A0A0C1R339"/>
<dbReference type="Gene3D" id="3.40.50.10810">
    <property type="entry name" value="Tandem AAA-ATPase domain"/>
    <property type="match status" value="1"/>
</dbReference>
<dbReference type="PROSITE" id="PS51194">
    <property type="entry name" value="HELICASE_CTER"/>
    <property type="match status" value="1"/>
</dbReference>
<dbReference type="SMART" id="SM00487">
    <property type="entry name" value="DEXDc"/>
    <property type="match status" value="1"/>
</dbReference>
<dbReference type="SMART" id="SM00490">
    <property type="entry name" value="HELICc"/>
    <property type="match status" value="1"/>
</dbReference>
<evidence type="ECO:0000313" key="6">
    <source>
        <dbReference type="EMBL" id="KIE44876.1"/>
    </source>
</evidence>
<evidence type="ECO:0000259" key="3">
    <source>
        <dbReference type="PROSITE" id="PS50966"/>
    </source>
</evidence>
<dbReference type="STRING" id="29341.RSJ17_06525"/>
<evidence type="ECO:0000256" key="1">
    <source>
        <dbReference type="ARBA" id="ARBA00022801"/>
    </source>
</evidence>
<dbReference type="GO" id="GO:0016787">
    <property type="term" value="F:hydrolase activity"/>
    <property type="evidence" value="ECO:0007669"/>
    <property type="project" value="UniProtKB-KW"/>
</dbReference>
<dbReference type="InterPro" id="IPR038718">
    <property type="entry name" value="SNF2-like_sf"/>
</dbReference>
<dbReference type="InterPro" id="IPR014001">
    <property type="entry name" value="Helicase_ATP-bd"/>
</dbReference>
<comment type="caution">
    <text evidence="6">The sequence shown here is derived from an EMBL/GenBank/DDBJ whole genome shotgun (WGS) entry which is preliminary data.</text>
</comment>
<keyword evidence="2" id="KW-0479">Metal-binding</keyword>
<dbReference type="InterPro" id="IPR007527">
    <property type="entry name" value="Znf_SWIM"/>
</dbReference>
<gene>
    <name evidence="6" type="ORF">U732_745</name>
</gene>
<keyword evidence="2" id="KW-0863">Zinc-finger</keyword>
<evidence type="ECO:0000256" key="2">
    <source>
        <dbReference type="PROSITE-ProRule" id="PRU00325"/>
    </source>
</evidence>
<reference evidence="6 7" key="1">
    <citation type="journal article" date="2015" name="Infect. Genet. Evol.">
        <title>Genomic sequences of six botulinum neurotoxin-producing strains representing three clostridial species illustrate the mobility and diversity of botulinum neurotoxin genes.</title>
        <authorList>
            <person name="Smith T.J."/>
            <person name="Hill K.K."/>
            <person name="Xie G."/>
            <person name="Foley B.T."/>
            <person name="Williamson C.H."/>
            <person name="Foster J.T."/>
            <person name="Johnson S.L."/>
            <person name="Chertkov O."/>
            <person name="Teshima H."/>
            <person name="Gibbons H.S."/>
            <person name="Johnsky L.A."/>
            <person name="Karavis M.A."/>
            <person name="Smith L.A."/>
        </authorList>
    </citation>
    <scope>NUCLEOTIDE SEQUENCE [LARGE SCALE GENOMIC DNA]</scope>
    <source>
        <strain evidence="6 7">CDC 2741</strain>
    </source>
</reference>
<evidence type="ECO:0000259" key="4">
    <source>
        <dbReference type="PROSITE" id="PS51192"/>
    </source>
</evidence>
<feature type="domain" description="Helicase ATP-binding" evidence="4">
    <location>
        <begin position="633"/>
        <end position="791"/>
    </location>
</feature>
<name>A0A0C1R339_9CLOT</name>
<dbReference type="GO" id="GO:0005524">
    <property type="term" value="F:ATP binding"/>
    <property type="evidence" value="ECO:0007669"/>
    <property type="project" value="InterPro"/>
</dbReference>
<evidence type="ECO:0000313" key="7">
    <source>
        <dbReference type="Proteomes" id="UP000031366"/>
    </source>
</evidence>
<dbReference type="Pfam" id="PF00176">
    <property type="entry name" value="SNF2-rel_dom"/>
    <property type="match status" value="1"/>
</dbReference>
<evidence type="ECO:0000259" key="5">
    <source>
        <dbReference type="PROSITE" id="PS51194"/>
    </source>
</evidence>
<proteinExistence type="predicted"/>
<dbReference type="GO" id="GO:0008270">
    <property type="term" value="F:zinc ion binding"/>
    <property type="evidence" value="ECO:0007669"/>
    <property type="project" value="UniProtKB-KW"/>
</dbReference>
<protein>
    <recommendedName>
        <fullName evidence="8">DEAD/DEAH box helicase family protein</fullName>
    </recommendedName>
</protein>
<keyword evidence="7" id="KW-1185">Reference proteome</keyword>
<dbReference type="SUPFAM" id="SSF52540">
    <property type="entry name" value="P-loop containing nucleoside triphosphate hydrolases"/>
    <property type="match status" value="2"/>
</dbReference>
<dbReference type="PROSITE" id="PS50966">
    <property type="entry name" value="ZF_SWIM"/>
    <property type="match status" value="1"/>
</dbReference>
<dbReference type="InterPro" id="IPR049730">
    <property type="entry name" value="SNF2/RAD54-like_C"/>
</dbReference>
<dbReference type="Pfam" id="PF00271">
    <property type="entry name" value="Helicase_C"/>
    <property type="match status" value="1"/>
</dbReference>
<organism evidence="6 7">
    <name type="scientific">Clostridium argentinense CDC 2741</name>
    <dbReference type="NCBI Taxonomy" id="1418104"/>
    <lineage>
        <taxon>Bacteria</taxon>
        <taxon>Bacillati</taxon>
        <taxon>Bacillota</taxon>
        <taxon>Clostridia</taxon>
        <taxon>Eubacteriales</taxon>
        <taxon>Clostridiaceae</taxon>
        <taxon>Clostridium</taxon>
    </lineage>
</organism>